<organism evidence="2 3">
    <name type="scientific">Lapidilactobacillus gannanensis</name>
    <dbReference type="NCBI Taxonomy" id="2486002"/>
    <lineage>
        <taxon>Bacteria</taxon>
        <taxon>Bacillati</taxon>
        <taxon>Bacillota</taxon>
        <taxon>Bacilli</taxon>
        <taxon>Lactobacillales</taxon>
        <taxon>Lactobacillaceae</taxon>
        <taxon>Lapidilactobacillus</taxon>
    </lineage>
</organism>
<dbReference type="Proteomes" id="UP001597191">
    <property type="component" value="Unassembled WGS sequence"/>
</dbReference>
<feature type="chain" id="PRO_5047502100" description="Lipoprotein" evidence="1">
    <location>
        <begin position="22"/>
        <end position="246"/>
    </location>
</feature>
<evidence type="ECO:0008006" key="4">
    <source>
        <dbReference type="Google" id="ProtNLM"/>
    </source>
</evidence>
<dbReference type="RefSeq" id="WP_125647350.1">
    <property type="nucleotide sequence ID" value="NZ_JBHTOH010000038.1"/>
</dbReference>
<dbReference type="PROSITE" id="PS51257">
    <property type="entry name" value="PROKAR_LIPOPROTEIN"/>
    <property type="match status" value="1"/>
</dbReference>
<evidence type="ECO:0000313" key="3">
    <source>
        <dbReference type="Proteomes" id="UP001597191"/>
    </source>
</evidence>
<dbReference type="EMBL" id="JBHTOH010000038">
    <property type="protein sequence ID" value="MFD1411311.1"/>
    <property type="molecule type" value="Genomic_DNA"/>
</dbReference>
<protein>
    <recommendedName>
        <fullName evidence="4">Lipoprotein</fullName>
    </recommendedName>
</protein>
<accession>A0ABW4BNR0</accession>
<keyword evidence="1" id="KW-0732">Signal</keyword>
<gene>
    <name evidence="2" type="ORF">ACFQ4R_06825</name>
</gene>
<evidence type="ECO:0000313" key="2">
    <source>
        <dbReference type="EMBL" id="MFD1411311.1"/>
    </source>
</evidence>
<comment type="caution">
    <text evidence="2">The sequence shown here is derived from an EMBL/GenBank/DDBJ whole genome shotgun (WGS) entry which is preliminary data.</text>
</comment>
<name>A0ABW4BNR0_9LACO</name>
<reference evidence="3" key="1">
    <citation type="journal article" date="2019" name="Int. J. Syst. Evol. Microbiol.">
        <title>The Global Catalogue of Microorganisms (GCM) 10K type strain sequencing project: providing services to taxonomists for standard genome sequencing and annotation.</title>
        <authorList>
            <consortium name="The Broad Institute Genomics Platform"/>
            <consortium name="The Broad Institute Genome Sequencing Center for Infectious Disease"/>
            <person name="Wu L."/>
            <person name="Ma J."/>
        </authorList>
    </citation>
    <scope>NUCLEOTIDE SEQUENCE [LARGE SCALE GENOMIC DNA]</scope>
    <source>
        <strain evidence="3">CCM 8937</strain>
    </source>
</reference>
<sequence length="246" mass="26497">MKIKKLVASLALLVVGVIGLAGCQSKQPSLKPSAQTFKPDGIVTVVKGTASKNAALTYQIGAGQTKKVNNQDGTFVIQVPSQLKATKVKLAAKRRGVTTTKTVTVAKAKPLASYPKFAMTYNVINQQMKTGASVLPMQIKDGLTDLVNADGLRIRVNVQNQQLVGVAYVFSVSKMKSKTEMKKFALQLVALSNSVGADGKQVLKDYQKLAKKAENGQTTIDNIHSKGVTFETNFSTKALYMYLVKK</sequence>
<evidence type="ECO:0000256" key="1">
    <source>
        <dbReference type="SAM" id="SignalP"/>
    </source>
</evidence>
<proteinExistence type="predicted"/>
<keyword evidence="3" id="KW-1185">Reference proteome</keyword>
<feature type="signal peptide" evidence="1">
    <location>
        <begin position="1"/>
        <end position="21"/>
    </location>
</feature>